<dbReference type="EMBL" id="BLAD01000100">
    <property type="protein sequence ID" value="GES05425.1"/>
    <property type="molecule type" value="Genomic_DNA"/>
</dbReference>
<feature type="signal peptide" evidence="1">
    <location>
        <begin position="1"/>
        <end position="23"/>
    </location>
</feature>
<keyword evidence="3" id="KW-1185">Reference proteome</keyword>
<protein>
    <recommendedName>
        <fullName evidence="4">Septum formation-related domain-containing protein</fullName>
    </recommendedName>
</protein>
<organism evidence="2 3">
    <name type="scientific">Acrocarpospora corrugata</name>
    <dbReference type="NCBI Taxonomy" id="35763"/>
    <lineage>
        <taxon>Bacteria</taxon>
        <taxon>Bacillati</taxon>
        <taxon>Actinomycetota</taxon>
        <taxon>Actinomycetes</taxon>
        <taxon>Streptosporangiales</taxon>
        <taxon>Streptosporangiaceae</taxon>
        <taxon>Acrocarpospora</taxon>
    </lineage>
</organism>
<dbReference type="Proteomes" id="UP000334990">
    <property type="component" value="Unassembled WGS sequence"/>
</dbReference>
<evidence type="ECO:0000313" key="3">
    <source>
        <dbReference type="Proteomes" id="UP000334990"/>
    </source>
</evidence>
<evidence type="ECO:0000313" key="2">
    <source>
        <dbReference type="EMBL" id="GES05425.1"/>
    </source>
</evidence>
<gene>
    <name evidence="2" type="ORF">Acor_74930</name>
</gene>
<proteinExistence type="predicted"/>
<sequence length="164" mass="17790">MTVARPPARRPFRLLTMVPAVLALGTLFVAPATPAVHKGDDFMTPGTTGVLNLEAGECFTDPEYSPAAGEEIVLYTTCDQHADNQSYGFVHADDGRYDRVALAAFGWSSCERGFVHYWPGAAGAELDYYPILPTAETWADGDRDIMCVVYDPRGELAGSMLPRA</sequence>
<dbReference type="RefSeq" id="WP_155341432.1">
    <property type="nucleotide sequence ID" value="NZ_BAAABN010000026.1"/>
</dbReference>
<feature type="chain" id="PRO_5039495110" description="Septum formation-related domain-containing protein" evidence="1">
    <location>
        <begin position="24"/>
        <end position="164"/>
    </location>
</feature>
<evidence type="ECO:0008006" key="4">
    <source>
        <dbReference type="Google" id="ProtNLM"/>
    </source>
</evidence>
<dbReference type="OrthoDB" id="3628931at2"/>
<reference evidence="2 3" key="1">
    <citation type="submission" date="2019-10" db="EMBL/GenBank/DDBJ databases">
        <title>Whole genome shotgun sequence of Acrocarpospora corrugata NBRC 13972.</title>
        <authorList>
            <person name="Ichikawa N."/>
            <person name="Kimura A."/>
            <person name="Kitahashi Y."/>
            <person name="Komaki H."/>
            <person name="Oguchi A."/>
        </authorList>
    </citation>
    <scope>NUCLEOTIDE SEQUENCE [LARGE SCALE GENOMIC DNA]</scope>
    <source>
        <strain evidence="2 3">NBRC 13972</strain>
    </source>
</reference>
<keyword evidence="1" id="KW-0732">Signal</keyword>
<accession>A0A5M3W8M3</accession>
<dbReference type="AlphaFoldDB" id="A0A5M3W8M3"/>
<evidence type="ECO:0000256" key="1">
    <source>
        <dbReference type="SAM" id="SignalP"/>
    </source>
</evidence>
<comment type="caution">
    <text evidence="2">The sequence shown here is derived from an EMBL/GenBank/DDBJ whole genome shotgun (WGS) entry which is preliminary data.</text>
</comment>
<name>A0A5M3W8M3_9ACTN</name>